<protein>
    <recommendedName>
        <fullName evidence="6">Protein cereblon</fullName>
    </recommendedName>
    <alternativeName>
        <fullName evidence="12">Protein ohgata</fullName>
    </alternativeName>
</protein>
<feature type="domain" description="Lon N-terminal" evidence="16">
    <location>
        <begin position="68"/>
        <end position="395"/>
    </location>
</feature>
<dbReference type="AlphaFoldDB" id="A0A8T2U7D9"/>
<evidence type="ECO:0000256" key="15">
    <source>
        <dbReference type="SAM" id="MobiDB-lite"/>
    </source>
</evidence>
<comment type="pathway">
    <text evidence="3">Protein modification; protein ubiquitination.</text>
</comment>
<evidence type="ECO:0000313" key="19">
    <source>
        <dbReference type="Proteomes" id="UP000825935"/>
    </source>
</evidence>
<dbReference type="GO" id="GO:0016567">
    <property type="term" value="P:protein ubiquitination"/>
    <property type="evidence" value="ECO:0007669"/>
    <property type="project" value="TreeGrafter"/>
</dbReference>
<dbReference type="FunFam" id="2.170.150.20:FF:000005">
    <property type="entry name" value="Blast:Protein cereblon homolog"/>
    <property type="match status" value="1"/>
</dbReference>
<evidence type="ECO:0000259" key="16">
    <source>
        <dbReference type="PROSITE" id="PS51787"/>
    </source>
</evidence>
<dbReference type="PROSITE" id="PS51787">
    <property type="entry name" value="LON_N"/>
    <property type="match status" value="1"/>
</dbReference>
<evidence type="ECO:0000256" key="8">
    <source>
        <dbReference type="ARBA" id="ARBA00022723"/>
    </source>
</evidence>
<keyword evidence="8" id="KW-0479">Metal-binding</keyword>
<comment type="function">
    <text evidence="13">Substrate recognition component of a DCX (DDB1-CUL4-X-box) E3 protein ligase complex that mediates the ubiquitination and subsequent proteasomal degradation of target proteins. Has an essential role in mediating growth by negatively regulating insulin signaling. It also has a role in maintaining presynaptic function in the neuromuscular junction synapses of third-instar larvae.</text>
</comment>
<dbReference type="GO" id="GO:0005737">
    <property type="term" value="C:cytoplasm"/>
    <property type="evidence" value="ECO:0007669"/>
    <property type="project" value="UniProtKB-SubCell"/>
</dbReference>
<evidence type="ECO:0000259" key="17">
    <source>
        <dbReference type="PROSITE" id="PS51788"/>
    </source>
</evidence>
<sequence length="502" mass="56359">MESSSEERMVLESNHEGIDQSDKPGFPSSEVSHGYRHENSSAPHSYLGEMDDIACSSVLLEEGSIVTLPLFYMEGIVLFPGATIPMRLLESRDKAAIELAVHCNQAPFTVGVVHRSRAPVFRYALVGTTAVIKQLTYGHDGSVNIVAKGFQRFRTIHVWQNADGAICGQACILSEESPLHIPRDAFGKLACVLSFQSGKDHPTLVGQKQNELKLLKESSSAGIEEKSCLDNSQTIESSSHDDPSRVMKTHEWSSKSGGSKTVVEIRPTNADKEGSLSSCTQEDDCSSDHIGRRRDYRRRWALDASKSLSMGQCSAWPHWVYRMHDAYYLARHAADLWQQLVGFESVYNLVRRPEMLAYHIASRIPVQDSIRQELLEIHGVTYRLRKEIHLLESMNNLNCKWCFALIANRSDILVMSGEGPVDTFVNPHGIVHETLTLFRTEGLNLVGDPETLHSWFPGYSWTLAYCRVCNAHMGWHYKAVEEGLQPKSFWGIRRSQLAQLSK</sequence>
<dbReference type="SUPFAM" id="SSF88697">
    <property type="entry name" value="PUA domain-like"/>
    <property type="match status" value="2"/>
</dbReference>
<reference evidence="18" key="1">
    <citation type="submission" date="2021-08" db="EMBL/GenBank/DDBJ databases">
        <title>WGS assembly of Ceratopteris richardii.</title>
        <authorList>
            <person name="Marchant D.B."/>
            <person name="Chen G."/>
            <person name="Jenkins J."/>
            <person name="Shu S."/>
            <person name="Leebens-Mack J."/>
            <person name="Grimwood J."/>
            <person name="Schmutz J."/>
            <person name="Soltis P."/>
            <person name="Soltis D."/>
            <person name="Chen Z.-H."/>
        </authorList>
    </citation>
    <scope>NUCLEOTIDE SEQUENCE</scope>
    <source>
        <strain evidence="18">Whitten #5841</strain>
        <tissue evidence="18">Leaf</tissue>
    </source>
</reference>
<dbReference type="InterPro" id="IPR003111">
    <property type="entry name" value="Lon_prtase_N"/>
</dbReference>
<dbReference type="FunFam" id="1.20.58.1480:FF:000007">
    <property type="entry name" value="Lon protease homolog"/>
    <property type="match status" value="1"/>
</dbReference>
<dbReference type="PANTHER" id="PTHR14255:SF4">
    <property type="entry name" value="PROTEIN CEREBLON"/>
    <property type="match status" value="1"/>
</dbReference>
<feature type="region of interest" description="Disordered" evidence="15">
    <location>
        <begin position="1"/>
        <end position="43"/>
    </location>
</feature>
<evidence type="ECO:0000256" key="3">
    <source>
        <dbReference type="ARBA" id="ARBA00004906"/>
    </source>
</evidence>
<evidence type="ECO:0000313" key="18">
    <source>
        <dbReference type="EMBL" id="KAH7429505.1"/>
    </source>
</evidence>
<feature type="compositionally biased region" description="Basic and acidic residues" evidence="15">
    <location>
        <begin position="1"/>
        <end position="22"/>
    </location>
</feature>
<dbReference type="PANTHER" id="PTHR14255">
    <property type="entry name" value="CEREBLON"/>
    <property type="match status" value="1"/>
</dbReference>
<evidence type="ECO:0000256" key="11">
    <source>
        <dbReference type="ARBA" id="ARBA00023242"/>
    </source>
</evidence>
<evidence type="ECO:0000256" key="10">
    <source>
        <dbReference type="ARBA" id="ARBA00022833"/>
    </source>
</evidence>
<comment type="subunit">
    <text evidence="14">Likely a component of a DCX (DDB1-CUL4-X-box) protein ligase complex. May interact with pic/DDB1.</text>
</comment>
<keyword evidence="19" id="KW-1185">Reference proteome</keyword>
<dbReference type="Pfam" id="PF03226">
    <property type="entry name" value="Yippee-Mis18"/>
    <property type="match status" value="1"/>
</dbReference>
<dbReference type="InterPro" id="IPR015947">
    <property type="entry name" value="PUA-like_sf"/>
</dbReference>
<dbReference type="EMBL" id="CM035414">
    <property type="protein sequence ID" value="KAH7429505.1"/>
    <property type="molecule type" value="Genomic_DNA"/>
</dbReference>
<accession>A0A8T2U7D9</accession>
<dbReference type="InterPro" id="IPR004910">
    <property type="entry name" value="Yippee/Mis18/Cereblon"/>
</dbReference>
<feature type="region of interest" description="Disordered" evidence="15">
    <location>
        <begin position="224"/>
        <end position="260"/>
    </location>
</feature>
<comment type="caution">
    <text evidence="18">The sequence shown here is derived from an EMBL/GenBank/DDBJ whole genome shotgun (WGS) entry which is preliminary data.</text>
</comment>
<dbReference type="SMART" id="SM00464">
    <property type="entry name" value="LON"/>
    <property type="match status" value="1"/>
</dbReference>
<dbReference type="Gene3D" id="1.20.58.1480">
    <property type="match status" value="1"/>
</dbReference>
<dbReference type="PROSITE" id="PS51788">
    <property type="entry name" value="CULT"/>
    <property type="match status" value="1"/>
</dbReference>
<dbReference type="Proteomes" id="UP000825935">
    <property type="component" value="Chromosome 9"/>
</dbReference>
<evidence type="ECO:0000256" key="6">
    <source>
        <dbReference type="ARBA" id="ARBA00014394"/>
    </source>
</evidence>
<dbReference type="InterPro" id="IPR046336">
    <property type="entry name" value="Lon_prtase_N_sf"/>
</dbReference>
<keyword evidence="9" id="KW-0833">Ubl conjugation pathway</keyword>
<evidence type="ECO:0000256" key="4">
    <source>
        <dbReference type="ARBA" id="ARBA00005293"/>
    </source>
</evidence>
<evidence type="ECO:0000256" key="12">
    <source>
        <dbReference type="ARBA" id="ARBA00030079"/>
    </source>
</evidence>
<evidence type="ECO:0000256" key="9">
    <source>
        <dbReference type="ARBA" id="ARBA00022786"/>
    </source>
</evidence>
<keyword evidence="10" id="KW-0862">Zinc</keyword>
<comment type="similarity">
    <text evidence="4">Belongs to the CRBN family.</text>
</comment>
<dbReference type="GO" id="GO:0005634">
    <property type="term" value="C:nucleus"/>
    <property type="evidence" value="ECO:0007669"/>
    <property type="project" value="UniProtKB-SubCell"/>
</dbReference>
<feature type="region of interest" description="Disordered" evidence="15">
    <location>
        <begin position="270"/>
        <end position="289"/>
    </location>
</feature>
<feature type="compositionally biased region" description="Basic and acidic residues" evidence="15">
    <location>
        <begin position="238"/>
        <end position="253"/>
    </location>
</feature>
<keyword evidence="7" id="KW-0963">Cytoplasm</keyword>
<feature type="domain" description="CULT" evidence="17">
    <location>
        <begin position="394"/>
        <end position="501"/>
    </location>
</feature>
<gene>
    <name evidence="18" type="ORF">KP509_09G053000</name>
</gene>
<dbReference type="Gene3D" id="2.170.150.20">
    <property type="entry name" value="Peptide methionine sulfoxide reductase"/>
    <property type="match status" value="1"/>
</dbReference>
<dbReference type="OMA" id="IGECANC"/>
<proteinExistence type="inferred from homology"/>
<evidence type="ECO:0000256" key="1">
    <source>
        <dbReference type="ARBA" id="ARBA00004123"/>
    </source>
</evidence>
<comment type="similarity">
    <text evidence="5">Belongs to the 4-toluene sulfonate uptake permease (TSUP) (TC 2.A.102) family.</text>
</comment>
<dbReference type="CDD" id="cd15777">
    <property type="entry name" value="CRBN_C_like"/>
    <property type="match status" value="1"/>
</dbReference>
<dbReference type="GO" id="GO:0031464">
    <property type="term" value="C:Cul4A-RING E3 ubiquitin ligase complex"/>
    <property type="evidence" value="ECO:0007669"/>
    <property type="project" value="TreeGrafter"/>
</dbReference>
<organism evidence="18 19">
    <name type="scientific">Ceratopteris richardii</name>
    <name type="common">Triangle waterfern</name>
    <dbReference type="NCBI Taxonomy" id="49495"/>
    <lineage>
        <taxon>Eukaryota</taxon>
        <taxon>Viridiplantae</taxon>
        <taxon>Streptophyta</taxon>
        <taxon>Embryophyta</taxon>
        <taxon>Tracheophyta</taxon>
        <taxon>Polypodiopsida</taxon>
        <taxon>Polypodiidae</taxon>
        <taxon>Polypodiales</taxon>
        <taxon>Pteridineae</taxon>
        <taxon>Pteridaceae</taxon>
        <taxon>Parkerioideae</taxon>
        <taxon>Ceratopteris</taxon>
    </lineage>
</organism>
<evidence type="ECO:0000256" key="14">
    <source>
        <dbReference type="ARBA" id="ARBA00046796"/>
    </source>
</evidence>
<evidence type="ECO:0000256" key="7">
    <source>
        <dbReference type="ARBA" id="ARBA00022490"/>
    </source>
</evidence>
<dbReference type="OrthoDB" id="267517at2759"/>
<keyword evidence="11" id="KW-0539">Nucleus</keyword>
<dbReference type="Pfam" id="PF02190">
    <property type="entry name" value="LON_substr_bdg"/>
    <property type="match status" value="1"/>
</dbReference>
<dbReference type="Gene3D" id="2.30.130.40">
    <property type="entry name" value="LON domain-like"/>
    <property type="match status" value="1"/>
</dbReference>
<evidence type="ECO:0000256" key="2">
    <source>
        <dbReference type="ARBA" id="ARBA00004496"/>
    </source>
</evidence>
<comment type="subcellular location">
    <subcellularLocation>
        <location evidence="2">Cytoplasm</location>
    </subcellularLocation>
    <subcellularLocation>
        <location evidence="1">Nucleus</location>
    </subcellularLocation>
</comment>
<name>A0A8T2U7D9_CERRI</name>
<dbReference type="GO" id="GO:0046872">
    <property type="term" value="F:metal ion binding"/>
    <property type="evidence" value="ECO:0007669"/>
    <property type="project" value="UniProtKB-KW"/>
</dbReference>
<evidence type="ECO:0000256" key="13">
    <source>
        <dbReference type="ARBA" id="ARBA00046075"/>
    </source>
</evidence>
<dbReference type="InterPro" id="IPR034750">
    <property type="entry name" value="CULT"/>
</dbReference>
<evidence type="ECO:0000256" key="5">
    <source>
        <dbReference type="ARBA" id="ARBA00009142"/>
    </source>
</evidence>